<dbReference type="GO" id="GO:0016020">
    <property type="term" value="C:membrane"/>
    <property type="evidence" value="ECO:0007669"/>
    <property type="project" value="UniProtKB-SubCell"/>
</dbReference>
<comment type="caution">
    <text evidence="4">The sequence shown here is derived from an EMBL/GenBank/DDBJ whole genome shotgun (WGS) entry which is preliminary data.</text>
</comment>
<comment type="subcellular location">
    <subcellularLocation>
        <location evidence="1">Membrane</location>
    </subcellularLocation>
</comment>
<keyword evidence="2" id="KW-0472">Membrane</keyword>
<dbReference type="RefSeq" id="WP_137059863.1">
    <property type="nucleotide sequence ID" value="NZ_SZOD01001634.1"/>
</dbReference>
<dbReference type="PANTHER" id="PTHR46825">
    <property type="entry name" value="D-ALANYL-D-ALANINE-CARBOXYPEPTIDASE/ENDOPEPTIDASE AMPH"/>
    <property type="match status" value="1"/>
</dbReference>
<gene>
    <name evidence="4" type="ORF">FC701_36955</name>
</gene>
<dbReference type="InterPro" id="IPR050491">
    <property type="entry name" value="AmpC-like"/>
</dbReference>
<evidence type="ECO:0000259" key="3">
    <source>
        <dbReference type="Pfam" id="PF00144"/>
    </source>
</evidence>
<dbReference type="AlphaFoldDB" id="A0A4U2ZIA6"/>
<dbReference type="Gene3D" id="3.40.710.10">
    <property type="entry name" value="DD-peptidase/beta-lactamase superfamily"/>
    <property type="match status" value="1"/>
</dbReference>
<evidence type="ECO:0000313" key="5">
    <source>
        <dbReference type="Proteomes" id="UP000305524"/>
    </source>
</evidence>
<organism evidence="4 5">
    <name type="scientific">Bacillus mycoides</name>
    <dbReference type="NCBI Taxonomy" id="1405"/>
    <lineage>
        <taxon>Bacteria</taxon>
        <taxon>Bacillati</taxon>
        <taxon>Bacillota</taxon>
        <taxon>Bacilli</taxon>
        <taxon>Bacillales</taxon>
        <taxon>Bacillaceae</taxon>
        <taxon>Bacillus</taxon>
        <taxon>Bacillus cereus group</taxon>
    </lineage>
</organism>
<dbReference type="Proteomes" id="UP000305524">
    <property type="component" value="Unassembled WGS sequence"/>
</dbReference>
<evidence type="ECO:0000313" key="4">
    <source>
        <dbReference type="EMBL" id="TKI73420.1"/>
    </source>
</evidence>
<dbReference type="EMBL" id="SZOD01001634">
    <property type="protein sequence ID" value="TKI73420.1"/>
    <property type="molecule type" value="Genomic_DNA"/>
</dbReference>
<dbReference type="PANTHER" id="PTHR46825:SF11">
    <property type="entry name" value="PENICILLIN-BINDING PROTEIN 4"/>
    <property type="match status" value="1"/>
</dbReference>
<sequence length="96" mass="10973">TLNNFLHHTSGLTNIRHLQNIPQGNTPDMLQKTVETLVDAELAFSPGEQYNYGTVNYDVLGLVIEIVSRQSYEDFMKEQVFLPLGLHQTYVYKEDA</sequence>
<dbReference type="Pfam" id="PF00144">
    <property type="entry name" value="Beta-lactamase"/>
    <property type="match status" value="1"/>
</dbReference>
<accession>A0A4U2ZIA6</accession>
<evidence type="ECO:0000256" key="2">
    <source>
        <dbReference type="ARBA" id="ARBA00023136"/>
    </source>
</evidence>
<dbReference type="SUPFAM" id="SSF56601">
    <property type="entry name" value="beta-lactamase/transpeptidase-like"/>
    <property type="match status" value="1"/>
</dbReference>
<feature type="non-terminal residue" evidence="4">
    <location>
        <position position="1"/>
    </location>
</feature>
<feature type="non-terminal residue" evidence="4">
    <location>
        <position position="96"/>
    </location>
</feature>
<dbReference type="InterPro" id="IPR001466">
    <property type="entry name" value="Beta-lactam-related"/>
</dbReference>
<evidence type="ECO:0000256" key="1">
    <source>
        <dbReference type="ARBA" id="ARBA00004370"/>
    </source>
</evidence>
<name>A0A4U2ZIA6_BACMY</name>
<feature type="domain" description="Beta-lactamase-related" evidence="3">
    <location>
        <begin position="1"/>
        <end position="94"/>
    </location>
</feature>
<proteinExistence type="predicted"/>
<dbReference type="InterPro" id="IPR012338">
    <property type="entry name" value="Beta-lactam/transpept-like"/>
</dbReference>
<reference evidence="4 5" key="1">
    <citation type="journal article" date="2019" name="Environ. Microbiol.">
        <title>An active ?-lactamase is a part of an orchestrated cell wall stress resistance network of Bacillus subtilis and related rhizosphere species.</title>
        <authorList>
            <person name="Bucher T."/>
            <person name="Keren-Paz A."/>
            <person name="Hausser J."/>
            <person name="Olender T."/>
            <person name="Cytryn E."/>
            <person name="Kolodkin-Gal I."/>
        </authorList>
    </citation>
    <scope>NUCLEOTIDE SEQUENCE [LARGE SCALE GENOMIC DNA]</scope>
    <source>
        <strain evidence="4 5">I186</strain>
    </source>
</reference>
<protein>
    <submittedName>
        <fullName evidence="4">Beta-lactamase family protein</fullName>
    </submittedName>
</protein>